<evidence type="ECO:0008006" key="3">
    <source>
        <dbReference type="Google" id="ProtNLM"/>
    </source>
</evidence>
<dbReference type="RefSeq" id="WP_071038150.1">
    <property type="nucleotide sequence ID" value="NZ_CP017754.1"/>
</dbReference>
<proteinExistence type="predicted"/>
<accession>A0ABM6F6F6</accession>
<reference evidence="1 2" key="1">
    <citation type="submission" date="2016-10" db="EMBL/GenBank/DDBJ databases">
        <title>Complete genome sequences of three Cupriavidus strains isolated from various Malaysian environments.</title>
        <authorList>
            <person name="Abdullah A.A.-A."/>
            <person name="Shafie N.A.H."/>
            <person name="Lau N.S."/>
        </authorList>
    </citation>
    <scope>NUCLEOTIDE SEQUENCE [LARGE SCALE GENOMIC DNA]</scope>
    <source>
        <strain evidence="1 2">USMAA1020</strain>
    </source>
</reference>
<evidence type="ECO:0000313" key="1">
    <source>
        <dbReference type="EMBL" id="AOZ07048.1"/>
    </source>
</evidence>
<gene>
    <name evidence="1" type="ORF">BKK80_15370</name>
</gene>
<evidence type="ECO:0000313" key="2">
    <source>
        <dbReference type="Proteomes" id="UP000177515"/>
    </source>
</evidence>
<dbReference type="EMBL" id="CP017754">
    <property type="protein sequence ID" value="AOZ07048.1"/>
    <property type="molecule type" value="Genomic_DNA"/>
</dbReference>
<protein>
    <recommendedName>
        <fullName evidence="3">DUF2867 domain-containing protein</fullName>
    </recommendedName>
</protein>
<sequence>MSTQDGPRRVRETRVSATLPATDIEWLHRSLPDGGSQWGLSLTLQADERAMERWLRGVAVPAGAHAVEGWLLAPWTIWATWTAWAPWLAWHPLLAMVLHAAPRPRV</sequence>
<organism evidence="1 2">
    <name type="scientific">Cupriavidus malaysiensis</name>
    <dbReference type="NCBI Taxonomy" id="367825"/>
    <lineage>
        <taxon>Bacteria</taxon>
        <taxon>Pseudomonadati</taxon>
        <taxon>Pseudomonadota</taxon>
        <taxon>Betaproteobacteria</taxon>
        <taxon>Burkholderiales</taxon>
        <taxon>Burkholderiaceae</taxon>
        <taxon>Cupriavidus</taxon>
    </lineage>
</organism>
<keyword evidence="2" id="KW-1185">Reference proteome</keyword>
<name>A0ABM6F6F6_9BURK</name>
<dbReference type="Proteomes" id="UP000177515">
    <property type="component" value="Chromosome 1"/>
</dbReference>